<evidence type="ECO:0000313" key="3">
    <source>
        <dbReference type="Proteomes" id="UP000022835"/>
    </source>
</evidence>
<dbReference type="InterPro" id="IPR000182">
    <property type="entry name" value="GNAT_dom"/>
</dbReference>
<proteinExistence type="predicted"/>
<dbReference type="PROSITE" id="PS51186">
    <property type="entry name" value="GNAT"/>
    <property type="match status" value="1"/>
</dbReference>
<gene>
    <name evidence="2" type="ORF">Y900_028440</name>
</gene>
<comment type="caution">
    <text evidence="2">The sequence shown here is derived from an EMBL/GenBank/DDBJ whole genome shotgun (WGS) entry which is preliminary data.</text>
</comment>
<keyword evidence="3" id="KW-1185">Reference proteome</keyword>
<protein>
    <recommendedName>
        <fullName evidence="1">N-acetyltransferase domain-containing protein</fullName>
    </recommendedName>
</protein>
<dbReference type="Proteomes" id="UP000022835">
    <property type="component" value="Unassembled WGS sequence"/>
</dbReference>
<dbReference type="SUPFAM" id="SSF55729">
    <property type="entry name" value="Acyl-CoA N-acyltransferases (Nat)"/>
    <property type="match status" value="1"/>
</dbReference>
<organism evidence="2 3">
    <name type="scientific">Mycolicibacterium aromaticivorans JS19b1 = JCM 16368</name>
    <dbReference type="NCBI Taxonomy" id="1440774"/>
    <lineage>
        <taxon>Bacteria</taxon>
        <taxon>Bacillati</taxon>
        <taxon>Actinomycetota</taxon>
        <taxon>Actinomycetes</taxon>
        <taxon>Mycobacteriales</taxon>
        <taxon>Mycobacteriaceae</taxon>
        <taxon>Mycolicibacterium</taxon>
    </lineage>
</organism>
<dbReference type="GO" id="GO:0016747">
    <property type="term" value="F:acyltransferase activity, transferring groups other than amino-acyl groups"/>
    <property type="evidence" value="ECO:0007669"/>
    <property type="project" value="InterPro"/>
</dbReference>
<dbReference type="Pfam" id="PF13508">
    <property type="entry name" value="Acetyltransf_7"/>
    <property type="match status" value="1"/>
</dbReference>
<dbReference type="InterPro" id="IPR016181">
    <property type="entry name" value="Acyl_CoA_acyltransferase"/>
</dbReference>
<dbReference type="EMBL" id="JALN02000002">
    <property type="protein sequence ID" value="KDE97202.1"/>
    <property type="molecule type" value="Genomic_DNA"/>
</dbReference>
<reference evidence="2" key="1">
    <citation type="submission" date="2014-05" db="EMBL/GenBank/DDBJ databases">
        <title>Genome sequence of Mycobacterium aromaticivorans strain JS19b1T (= DSM 45407T).</title>
        <authorList>
            <person name="Kwak Y."/>
            <person name="Park G.-S."/>
            <person name="Li Q.X."/>
            <person name="Lee S.-E."/>
            <person name="Shin J.-H."/>
        </authorList>
    </citation>
    <scope>NUCLEOTIDE SEQUENCE [LARGE SCALE GENOMIC DNA]</scope>
    <source>
        <strain evidence="2">JS19b1</strain>
    </source>
</reference>
<name>A0A064CEM8_9MYCO</name>
<dbReference type="STRING" id="1440774.Y900_028440"/>
<feature type="domain" description="N-acetyltransferase" evidence="1">
    <location>
        <begin position="18"/>
        <end position="171"/>
    </location>
</feature>
<dbReference type="AlphaFoldDB" id="A0A064CEM8"/>
<dbReference type="eggNOG" id="COG0456">
    <property type="taxonomic scope" value="Bacteria"/>
</dbReference>
<evidence type="ECO:0000259" key="1">
    <source>
        <dbReference type="PROSITE" id="PS51186"/>
    </source>
</evidence>
<accession>A0A064CEM8</accession>
<dbReference type="Gene3D" id="3.40.630.30">
    <property type="match status" value="1"/>
</dbReference>
<evidence type="ECO:0000313" key="2">
    <source>
        <dbReference type="EMBL" id="KDE97202.1"/>
    </source>
</evidence>
<sequence length="183" mass="19120">MWAAPGVCENPSMTPARIVLRAATADDDSFIIEMARHACVIEDRPLPDPDDDDVSEMLPPAGVVPIIAEDHSGRPLGAVWTYYGSPPLRCDAGGGVPLPELCIAVAPGRRGAGVGGLLLDALFAALAEDHDAMCTNVHVRNPAKRLYERKGFRGDGQGNGPLGLALIKDLRSSAATGSESTPA</sequence>